<dbReference type="GeneID" id="10026032"/>
<gene>
    <name evidence="1" type="ORF">MGYG_09138</name>
</gene>
<evidence type="ECO:0000313" key="1">
    <source>
        <dbReference type="EMBL" id="EFR03781.1"/>
    </source>
</evidence>
<name>E4V166_ARTGP</name>
<dbReference type="HOGENOM" id="CLU_190852_1_0_1"/>
<protein>
    <submittedName>
        <fullName evidence="1">Uncharacterized protein</fullName>
    </submittedName>
</protein>
<evidence type="ECO:0000313" key="2">
    <source>
        <dbReference type="Proteomes" id="UP000002669"/>
    </source>
</evidence>
<organism evidence="2">
    <name type="scientific">Arthroderma gypseum (strain ATCC MYA-4604 / CBS 118893)</name>
    <name type="common">Microsporum gypseum</name>
    <dbReference type="NCBI Taxonomy" id="535722"/>
    <lineage>
        <taxon>Eukaryota</taxon>
        <taxon>Fungi</taxon>
        <taxon>Dikarya</taxon>
        <taxon>Ascomycota</taxon>
        <taxon>Pezizomycotina</taxon>
        <taxon>Eurotiomycetes</taxon>
        <taxon>Eurotiomycetidae</taxon>
        <taxon>Onygenales</taxon>
        <taxon>Arthrodermataceae</taxon>
        <taxon>Nannizzia</taxon>
    </lineage>
</organism>
<dbReference type="Proteomes" id="UP000002669">
    <property type="component" value="Unassembled WGS sequence"/>
</dbReference>
<dbReference type="InParanoid" id="E4V166"/>
<keyword evidence="2" id="KW-1185">Reference proteome</keyword>
<dbReference type="OMA" id="CDYVEVN"/>
<reference evidence="2" key="1">
    <citation type="journal article" date="2012" name="MBio">
        <title>Comparative genome analysis of Trichophyton rubrum and related dermatophytes reveals candidate genes involved in infection.</title>
        <authorList>
            <person name="Martinez D.A."/>
            <person name="Oliver B.G."/>
            <person name="Graeser Y."/>
            <person name="Goldberg J.M."/>
            <person name="Li W."/>
            <person name="Martinez-Rossi N.M."/>
            <person name="Monod M."/>
            <person name="Shelest E."/>
            <person name="Barton R.C."/>
            <person name="Birch E."/>
            <person name="Brakhage A.A."/>
            <person name="Chen Z."/>
            <person name="Gurr S.J."/>
            <person name="Heiman D."/>
            <person name="Heitman J."/>
            <person name="Kosti I."/>
            <person name="Rossi A."/>
            <person name="Saif S."/>
            <person name="Samalova M."/>
            <person name="Saunders C.W."/>
            <person name="Shea T."/>
            <person name="Summerbell R.C."/>
            <person name="Xu J."/>
            <person name="Young S."/>
            <person name="Zeng Q."/>
            <person name="Birren B.W."/>
            <person name="Cuomo C.A."/>
            <person name="White T.C."/>
        </authorList>
    </citation>
    <scope>NUCLEOTIDE SEQUENCE [LARGE SCALE GENOMIC DNA]</scope>
    <source>
        <strain evidence="2">ATCC MYA-4604 / CBS 118893</strain>
    </source>
</reference>
<dbReference type="VEuPathDB" id="FungiDB:MGYG_09138"/>
<dbReference type="AlphaFoldDB" id="E4V166"/>
<accession>E4V166</accession>
<proteinExistence type="predicted"/>
<sequence>MCDYVEVNYECSHIRLLVRAWCVVYQKTQKRCPPNIVASESRPGDKCATRLYGQYPILYVFN</sequence>
<dbReference type="OrthoDB" id="3700495at2759"/>
<dbReference type="EMBL" id="DS989827">
    <property type="protein sequence ID" value="EFR03781.1"/>
    <property type="molecule type" value="Genomic_DNA"/>
</dbReference>
<dbReference type="RefSeq" id="XP_003170789.1">
    <property type="nucleotide sequence ID" value="XM_003170741.1"/>
</dbReference>